<dbReference type="SUPFAM" id="SSF51905">
    <property type="entry name" value="FAD/NAD(P)-binding domain"/>
    <property type="match status" value="1"/>
</dbReference>
<evidence type="ECO:0000256" key="9">
    <source>
        <dbReference type="ARBA" id="ARBA00023284"/>
    </source>
</evidence>
<evidence type="ECO:0000256" key="1">
    <source>
        <dbReference type="ARBA" id="ARBA00007532"/>
    </source>
</evidence>
<gene>
    <name evidence="17" type="ORF">Cvel_17217</name>
</gene>
<evidence type="ECO:0000256" key="14">
    <source>
        <dbReference type="RuleBase" id="RU003691"/>
    </source>
</evidence>
<comment type="cofactor">
    <cofactor evidence="12">
        <name>FAD</name>
        <dbReference type="ChEBI" id="CHEBI:57692"/>
    </cofactor>
    <text evidence="12">Binds 1 FAD per subunit.</text>
</comment>
<evidence type="ECO:0000256" key="7">
    <source>
        <dbReference type="ARBA" id="ARBA00023002"/>
    </source>
</evidence>
<dbReference type="VEuPathDB" id="CryptoDB:Cvel_17217"/>
<feature type="active site" description="Proton acceptor" evidence="11">
    <location>
        <position position="554"/>
    </location>
</feature>
<dbReference type="InterPro" id="IPR036188">
    <property type="entry name" value="FAD/NAD-bd_sf"/>
</dbReference>
<dbReference type="GO" id="GO:0005739">
    <property type="term" value="C:mitochondrion"/>
    <property type="evidence" value="ECO:0007669"/>
    <property type="project" value="TreeGrafter"/>
</dbReference>
<keyword evidence="4 14" id="KW-0285">Flavoprotein</keyword>
<dbReference type="GO" id="GO:0006749">
    <property type="term" value="P:glutathione metabolic process"/>
    <property type="evidence" value="ECO:0007669"/>
    <property type="project" value="TreeGrafter"/>
</dbReference>
<keyword evidence="8" id="KW-1015">Disulfide bond</keyword>
<evidence type="ECO:0000313" key="17">
    <source>
        <dbReference type="EMBL" id="CEM13451.1"/>
    </source>
</evidence>
<feature type="binding site" evidence="12">
    <location>
        <position position="360"/>
    </location>
    <ligand>
        <name>NAD(+)</name>
        <dbReference type="ChEBI" id="CHEBI:57540"/>
    </ligand>
</feature>
<dbReference type="InterPro" id="IPR012999">
    <property type="entry name" value="Pyr_OxRdtase_I_AS"/>
</dbReference>
<evidence type="ECO:0000256" key="8">
    <source>
        <dbReference type="ARBA" id="ARBA00023157"/>
    </source>
</evidence>
<dbReference type="GO" id="GO:0045454">
    <property type="term" value="P:cell redox homeostasis"/>
    <property type="evidence" value="ECO:0007669"/>
    <property type="project" value="InterPro"/>
</dbReference>
<evidence type="ECO:0000256" key="5">
    <source>
        <dbReference type="ARBA" id="ARBA00022827"/>
    </source>
</evidence>
<dbReference type="PIRSF" id="PIRSF000350">
    <property type="entry name" value="Mercury_reductase_MerA"/>
    <property type="match status" value="1"/>
</dbReference>
<dbReference type="GO" id="GO:0050660">
    <property type="term" value="F:flavin adenine dinucleotide binding"/>
    <property type="evidence" value="ECO:0007669"/>
    <property type="project" value="InterPro"/>
</dbReference>
<keyword evidence="12" id="KW-0520">NAD</keyword>
<dbReference type="NCBIfam" id="TIGR01438">
    <property type="entry name" value="TGR"/>
    <property type="match status" value="1"/>
</dbReference>
<evidence type="ECO:0000256" key="6">
    <source>
        <dbReference type="ARBA" id="ARBA00022857"/>
    </source>
</evidence>
<comment type="function">
    <text evidence="10">Catalyzes the transfer of electrons from NADPH to thioredoxins TRX1, TRX2 and TRX3, which in turn act as reductants of disulfide containing proteins. Able to reduce nitroglutathione (GSNO), a compound involved in the transport of nitric oxide (NO); however, TRX1 is more efficient in reducing GSNO. Has no catalytic activity towards oxidized glutathione (GSSG).</text>
</comment>
<evidence type="ECO:0000256" key="13">
    <source>
        <dbReference type="PIRSR" id="PIRSR000350-4"/>
    </source>
</evidence>
<dbReference type="InterPro" id="IPR004099">
    <property type="entry name" value="Pyr_nucl-diS_OxRdtase_dimer"/>
</dbReference>
<organism evidence="17">
    <name type="scientific">Chromera velia CCMP2878</name>
    <dbReference type="NCBI Taxonomy" id="1169474"/>
    <lineage>
        <taxon>Eukaryota</taxon>
        <taxon>Sar</taxon>
        <taxon>Alveolata</taxon>
        <taxon>Colpodellida</taxon>
        <taxon>Chromeraceae</taxon>
        <taxon>Chromera</taxon>
    </lineage>
</organism>
<dbReference type="Pfam" id="PF02852">
    <property type="entry name" value="Pyr_redox_dim"/>
    <property type="match status" value="1"/>
</dbReference>
<dbReference type="PROSITE" id="PS00076">
    <property type="entry name" value="PYRIDINE_REDOX_1"/>
    <property type="match status" value="1"/>
</dbReference>
<keyword evidence="7 14" id="KW-0560">Oxidoreductase</keyword>
<dbReference type="PANTHER" id="PTHR42737:SF2">
    <property type="entry name" value="GLUTATHIONE REDUCTASE"/>
    <property type="match status" value="1"/>
</dbReference>
<dbReference type="GO" id="GO:0004362">
    <property type="term" value="F:glutathione-disulfide reductase (NADPH) activity"/>
    <property type="evidence" value="ECO:0007669"/>
    <property type="project" value="TreeGrafter"/>
</dbReference>
<dbReference type="PhylomeDB" id="A0A0G4FIK1"/>
<dbReference type="EMBL" id="CDMZ01000399">
    <property type="protein sequence ID" value="CEM13451.1"/>
    <property type="molecule type" value="Genomic_DNA"/>
</dbReference>
<dbReference type="Gene3D" id="3.50.50.60">
    <property type="entry name" value="FAD/NAD(P)-binding domain"/>
    <property type="match status" value="1"/>
</dbReference>
<dbReference type="InterPro" id="IPR006338">
    <property type="entry name" value="Thioredoxin/glutathione_Rdtase"/>
</dbReference>
<keyword evidence="6" id="KW-0521">NADP</keyword>
<reference evidence="17" key="1">
    <citation type="submission" date="2014-11" db="EMBL/GenBank/DDBJ databases">
        <authorList>
            <person name="Otto D Thomas"/>
            <person name="Naeem Raeece"/>
        </authorList>
    </citation>
    <scope>NUCLEOTIDE SEQUENCE</scope>
</reference>
<sequence length="586" mass="61690">MALSPAGLLSCVLLSNGGGWGRSFSSVRPVAALSFRGSAHLTTFLGQARLPQLSSGLSRLFSSSASPAAADGDKEGGGGYDYDLAVIGGGSGGMAAAKEAARLGAKVVLFDYVKPSTQGTKWGLGGTCVNVGCVPKKLMHYAGLMGPILHHDAQKFGWKLAPDASHDWGKLVETVQNHIRQLNFSYRSGLRGTGVNYLNALATFQGPNEIAYTQKGEEKTLSAKNILIATGGRPNLPSDIPGARELAITSDDIFSMKKSPGKTLVVGGAYIALETAGFLTELGYDVSVSFRSILLRGFDRQCAEKIGNTMRLLGTKFLPAGTLPSKMEKEGDGGKIRVHFKGKDGETSEEVYDTVLYATGRTADLAGLSLGNAGVVADPSSGKLDVDDGEATNVPNIFAVGDILKGRPELTPVAIRAGELLARRLFAGSTEKMNWDLIATTVFTPAEYGSVGLSEEEAVKRWGRDDIETYLLEFTSLEMAAAHRQKDPSLRADDFDVDIGANALSKLVVRRSEDEKVVGFHYVGPNAGEITQGFAVAMRLGAKKRDLDGTIGIHPTDAESLVQLDITGSSGESYLAAGGCGGGKCG</sequence>
<evidence type="ECO:0000256" key="4">
    <source>
        <dbReference type="ARBA" id="ARBA00022630"/>
    </source>
</evidence>
<dbReference type="Pfam" id="PF07992">
    <property type="entry name" value="Pyr_redox_2"/>
    <property type="match status" value="1"/>
</dbReference>
<feature type="domain" description="Pyridine nucleotide-disulphide oxidoreductase dimerisation" evidence="15">
    <location>
        <begin position="438"/>
        <end position="563"/>
    </location>
</feature>
<dbReference type="AlphaFoldDB" id="A0A0G4FIK1"/>
<dbReference type="EC" id="1.8.1.9" evidence="2"/>
<evidence type="ECO:0000259" key="15">
    <source>
        <dbReference type="Pfam" id="PF02852"/>
    </source>
</evidence>
<dbReference type="PANTHER" id="PTHR42737">
    <property type="entry name" value="GLUTATHIONE REDUCTASE"/>
    <property type="match status" value="1"/>
</dbReference>
<dbReference type="GO" id="GO:0005829">
    <property type="term" value="C:cytosol"/>
    <property type="evidence" value="ECO:0007669"/>
    <property type="project" value="TreeGrafter"/>
</dbReference>
<keyword evidence="12" id="KW-0547">Nucleotide-binding</keyword>
<dbReference type="InterPro" id="IPR001100">
    <property type="entry name" value="Pyr_nuc-diS_OxRdtase"/>
</dbReference>
<evidence type="ECO:0000256" key="11">
    <source>
        <dbReference type="PIRSR" id="PIRSR000350-2"/>
    </source>
</evidence>
<feature type="domain" description="FAD/NAD(P)-binding" evidence="16">
    <location>
        <begin position="82"/>
        <end position="418"/>
    </location>
</feature>
<protein>
    <recommendedName>
        <fullName evidence="3">Thioredoxin reductase</fullName>
        <ecNumber evidence="2">1.8.1.9</ecNumber>
    </recommendedName>
</protein>
<evidence type="ECO:0000256" key="3">
    <source>
        <dbReference type="ARBA" id="ARBA00018719"/>
    </source>
</evidence>
<evidence type="ECO:0000256" key="12">
    <source>
        <dbReference type="PIRSR" id="PIRSR000350-3"/>
    </source>
</evidence>
<evidence type="ECO:0000259" key="16">
    <source>
        <dbReference type="Pfam" id="PF07992"/>
    </source>
</evidence>
<evidence type="ECO:0000256" key="2">
    <source>
        <dbReference type="ARBA" id="ARBA00012610"/>
    </source>
</evidence>
<comment type="similarity">
    <text evidence="1 14">Belongs to the class-I pyridine nucleotide-disulfide oxidoreductase family.</text>
</comment>
<keyword evidence="9 14" id="KW-0676">Redox-active center</keyword>
<dbReference type="InterPro" id="IPR046952">
    <property type="entry name" value="GSHR/TRXR-like"/>
</dbReference>
<feature type="disulfide bond" description="Redox-active" evidence="13">
    <location>
        <begin position="128"/>
        <end position="133"/>
    </location>
</feature>
<dbReference type="FunFam" id="3.50.50.60:FF:000190">
    <property type="entry name" value="Thioredoxin reductase"/>
    <property type="match status" value="1"/>
</dbReference>
<dbReference type="PRINTS" id="PR00368">
    <property type="entry name" value="FADPNR"/>
</dbReference>
<name>A0A0G4FIK1_9ALVE</name>
<dbReference type="PRINTS" id="PR00411">
    <property type="entry name" value="PNDRDTASEI"/>
</dbReference>
<dbReference type="InterPro" id="IPR016156">
    <property type="entry name" value="FAD/NAD-linked_Rdtase_dimer_sf"/>
</dbReference>
<feature type="binding site" evidence="12">
    <location>
        <position position="137"/>
    </location>
    <ligand>
        <name>FAD</name>
        <dbReference type="ChEBI" id="CHEBI:57692"/>
    </ligand>
</feature>
<evidence type="ECO:0000256" key="10">
    <source>
        <dbReference type="ARBA" id="ARBA00053237"/>
    </source>
</evidence>
<dbReference type="GO" id="GO:0004791">
    <property type="term" value="F:thioredoxin-disulfide reductase (NADPH) activity"/>
    <property type="evidence" value="ECO:0007669"/>
    <property type="project" value="UniProtKB-EC"/>
</dbReference>
<dbReference type="SUPFAM" id="SSF55424">
    <property type="entry name" value="FAD/NAD-linked reductases, dimerisation (C-terminal) domain"/>
    <property type="match status" value="1"/>
</dbReference>
<proteinExistence type="inferred from homology"/>
<dbReference type="GO" id="GO:0034599">
    <property type="term" value="P:cellular response to oxidative stress"/>
    <property type="evidence" value="ECO:0007669"/>
    <property type="project" value="TreeGrafter"/>
</dbReference>
<feature type="binding site" evidence="12">
    <location>
        <begin position="267"/>
        <end position="274"/>
    </location>
    <ligand>
        <name>NAD(+)</name>
        <dbReference type="ChEBI" id="CHEBI:57540"/>
    </ligand>
</feature>
<accession>A0A0G4FIK1</accession>
<keyword evidence="5 12" id="KW-0274">FAD</keyword>
<dbReference type="InterPro" id="IPR023753">
    <property type="entry name" value="FAD/NAD-binding_dom"/>
</dbReference>
<feature type="binding site" evidence="12">
    <location>
        <position position="402"/>
    </location>
    <ligand>
        <name>FAD</name>
        <dbReference type="ChEBI" id="CHEBI:57692"/>
    </ligand>
</feature>